<evidence type="ECO:0000256" key="1">
    <source>
        <dbReference type="SAM" id="MobiDB-lite"/>
    </source>
</evidence>
<dbReference type="Pfam" id="PF00397">
    <property type="entry name" value="WW"/>
    <property type="match status" value="2"/>
</dbReference>
<organism evidence="3 4">
    <name type="scientific">Seminavis robusta</name>
    <dbReference type="NCBI Taxonomy" id="568900"/>
    <lineage>
        <taxon>Eukaryota</taxon>
        <taxon>Sar</taxon>
        <taxon>Stramenopiles</taxon>
        <taxon>Ochrophyta</taxon>
        <taxon>Bacillariophyta</taxon>
        <taxon>Bacillariophyceae</taxon>
        <taxon>Bacillariophycidae</taxon>
        <taxon>Naviculales</taxon>
        <taxon>Naviculaceae</taxon>
        <taxon>Seminavis</taxon>
    </lineage>
</organism>
<feature type="domain" description="WW" evidence="2">
    <location>
        <begin position="256"/>
        <end position="290"/>
    </location>
</feature>
<dbReference type="InterPro" id="IPR001202">
    <property type="entry name" value="WW_dom"/>
</dbReference>
<dbReference type="AlphaFoldDB" id="A0A9N8DC55"/>
<feature type="region of interest" description="Disordered" evidence="1">
    <location>
        <begin position="247"/>
        <end position="268"/>
    </location>
</feature>
<dbReference type="PROSITE" id="PS50020">
    <property type="entry name" value="WW_DOMAIN_2"/>
    <property type="match status" value="2"/>
</dbReference>
<dbReference type="PROSITE" id="PS01159">
    <property type="entry name" value="WW_DOMAIN_1"/>
    <property type="match status" value="1"/>
</dbReference>
<dbReference type="InterPro" id="IPR036020">
    <property type="entry name" value="WW_dom_sf"/>
</dbReference>
<dbReference type="CDD" id="cd00201">
    <property type="entry name" value="WW"/>
    <property type="match status" value="2"/>
</dbReference>
<dbReference type="SMART" id="SM00456">
    <property type="entry name" value="WW"/>
    <property type="match status" value="2"/>
</dbReference>
<dbReference type="SUPFAM" id="SSF51045">
    <property type="entry name" value="WW domain"/>
    <property type="match status" value="2"/>
</dbReference>
<feature type="compositionally biased region" description="Basic and acidic residues" evidence="1">
    <location>
        <begin position="203"/>
        <end position="214"/>
    </location>
</feature>
<reference evidence="3" key="1">
    <citation type="submission" date="2020-06" db="EMBL/GenBank/DDBJ databases">
        <authorList>
            <consortium name="Plant Systems Biology data submission"/>
        </authorList>
    </citation>
    <scope>NUCLEOTIDE SEQUENCE</scope>
    <source>
        <strain evidence="3">D6</strain>
    </source>
</reference>
<evidence type="ECO:0000313" key="4">
    <source>
        <dbReference type="Proteomes" id="UP001153069"/>
    </source>
</evidence>
<evidence type="ECO:0000259" key="2">
    <source>
        <dbReference type="PROSITE" id="PS50020"/>
    </source>
</evidence>
<feature type="compositionally biased region" description="Basic and acidic residues" evidence="1">
    <location>
        <begin position="71"/>
        <end position="89"/>
    </location>
</feature>
<feature type="region of interest" description="Disordered" evidence="1">
    <location>
        <begin position="65"/>
        <end position="113"/>
    </location>
</feature>
<dbReference type="EMBL" id="CAICTM010000030">
    <property type="protein sequence ID" value="CAB9498031.1"/>
    <property type="molecule type" value="Genomic_DNA"/>
</dbReference>
<feature type="region of interest" description="Disordered" evidence="1">
    <location>
        <begin position="280"/>
        <end position="300"/>
    </location>
</feature>
<sequence length="323" mass="36519">MPEPQPQSSYDAFNSVDKLVSKPILGSDGAASWQEFRNDNKKTIYKNKESSAPLAPLKKADKLGSGLTSWSEERSREEVARQEAGHAELGKGYTNFKAKNEDPQARKEKKRIEERRRPDNIEYFLPAKAFDGWKWDYIFTTKEDRGTGYYWDGSDSLKRLKGELPATAGPDNLITSLQKNTTDDTDEAVSTTTTTTTAGKHNRSTEGGDDEQVKAKKKKKRKKAAPVIVDDPNNPLEQVQAAIRKRNERLGISNDDGLPDGWEAAPDPSTGKVYYFHRQSGTRQWEKPKNERLPEGWNVAQDKTTGKTYYFHTSGETRWEKPT</sequence>
<dbReference type="Gene3D" id="2.20.70.10">
    <property type="match status" value="2"/>
</dbReference>
<feature type="compositionally biased region" description="Basic residues" evidence="1">
    <location>
        <begin position="215"/>
        <end position="224"/>
    </location>
</feature>
<feature type="compositionally biased region" description="Low complexity" evidence="1">
    <location>
        <begin position="188"/>
        <end position="197"/>
    </location>
</feature>
<feature type="compositionally biased region" description="Basic and acidic residues" evidence="1">
    <location>
        <begin position="284"/>
        <end position="294"/>
    </location>
</feature>
<feature type="domain" description="WW" evidence="2">
    <location>
        <begin position="291"/>
        <end position="323"/>
    </location>
</feature>
<dbReference type="Proteomes" id="UP001153069">
    <property type="component" value="Unassembled WGS sequence"/>
</dbReference>
<comment type="caution">
    <text evidence="3">The sequence shown here is derived from an EMBL/GenBank/DDBJ whole genome shotgun (WGS) entry which is preliminary data.</text>
</comment>
<gene>
    <name evidence="3" type="ORF">SEMRO_30_G019730.1</name>
</gene>
<keyword evidence="4" id="KW-1185">Reference proteome</keyword>
<feature type="compositionally biased region" description="Basic and acidic residues" evidence="1">
    <location>
        <begin position="98"/>
        <end position="113"/>
    </location>
</feature>
<accession>A0A9N8DC55</accession>
<evidence type="ECO:0000313" key="3">
    <source>
        <dbReference type="EMBL" id="CAB9498031.1"/>
    </source>
</evidence>
<dbReference type="OrthoDB" id="42462at2759"/>
<proteinExistence type="predicted"/>
<protein>
    <submittedName>
        <fullName evidence="3">WW domain</fullName>
    </submittedName>
</protein>
<name>A0A9N8DC55_9STRA</name>
<feature type="region of interest" description="Disordered" evidence="1">
    <location>
        <begin position="163"/>
        <end position="235"/>
    </location>
</feature>